<feature type="transmembrane region" description="Helical" evidence="2">
    <location>
        <begin position="358"/>
        <end position="378"/>
    </location>
</feature>
<feature type="compositionally biased region" description="Basic and acidic residues" evidence="1">
    <location>
        <begin position="627"/>
        <end position="636"/>
    </location>
</feature>
<dbReference type="Proteomes" id="UP000332933">
    <property type="component" value="Unassembled WGS sequence"/>
</dbReference>
<keyword evidence="2" id="KW-1133">Transmembrane helix</keyword>
<dbReference type="EMBL" id="VJMH01005190">
    <property type="protein sequence ID" value="KAF0699220.1"/>
    <property type="molecule type" value="Genomic_DNA"/>
</dbReference>
<gene>
    <name evidence="4" type="primary">Aste57867_10185</name>
    <name evidence="3" type="ORF">As57867_010146</name>
    <name evidence="4" type="ORF">ASTE57867_10185</name>
</gene>
<keyword evidence="2" id="KW-0472">Membrane</keyword>
<organism evidence="4 5">
    <name type="scientific">Aphanomyces stellatus</name>
    <dbReference type="NCBI Taxonomy" id="120398"/>
    <lineage>
        <taxon>Eukaryota</taxon>
        <taxon>Sar</taxon>
        <taxon>Stramenopiles</taxon>
        <taxon>Oomycota</taxon>
        <taxon>Saprolegniomycetes</taxon>
        <taxon>Saprolegniales</taxon>
        <taxon>Verrucalvaceae</taxon>
        <taxon>Aphanomyces</taxon>
    </lineage>
</organism>
<evidence type="ECO:0000313" key="5">
    <source>
        <dbReference type="Proteomes" id="UP000332933"/>
    </source>
</evidence>
<reference evidence="3" key="2">
    <citation type="submission" date="2019-06" db="EMBL/GenBank/DDBJ databases">
        <title>Genomics analysis of Aphanomyces spp. identifies a new class of oomycete effector associated with host adaptation.</title>
        <authorList>
            <person name="Gaulin E."/>
        </authorList>
    </citation>
    <scope>NUCLEOTIDE SEQUENCE</scope>
    <source>
        <strain evidence="3">CBS 578.67</strain>
    </source>
</reference>
<dbReference type="EMBL" id="CAADRA010005211">
    <property type="protein sequence ID" value="VFT87061.1"/>
    <property type="molecule type" value="Genomic_DNA"/>
</dbReference>
<evidence type="ECO:0000256" key="1">
    <source>
        <dbReference type="SAM" id="MobiDB-lite"/>
    </source>
</evidence>
<feature type="transmembrane region" description="Helical" evidence="2">
    <location>
        <begin position="36"/>
        <end position="59"/>
    </location>
</feature>
<keyword evidence="2" id="KW-0812">Transmembrane</keyword>
<feature type="transmembrane region" description="Helical" evidence="2">
    <location>
        <begin position="405"/>
        <end position="422"/>
    </location>
</feature>
<feature type="transmembrane region" description="Helical" evidence="2">
    <location>
        <begin position="298"/>
        <end position="320"/>
    </location>
</feature>
<accession>A0A485KPR0</accession>
<evidence type="ECO:0000313" key="3">
    <source>
        <dbReference type="EMBL" id="KAF0699220.1"/>
    </source>
</evidence>
<feature type="transmembrane region" description="Helical" evidence="2">
    <location>
        <begin position="443"/>
        <end position="463"/>
    </location>
</feature>
<dbReference type="AlphaFoldDB" id="A0A485KPR0"/>
<feature type="transmembrane region" description="Helical" evidence="2">
    <location>
        <begin position="502"/>
        <end position="523"/>
    </location>
</feature>
<reference evidence="4 5" key="1">
    <citation type="submission" date="2019-03" db="EMBL/GenBank/DDBJ databases">
        <authorList>
            <person name="Gaulin E."/>
            <person name="Dumas B."/>
        </authorList>
    </citation>
    <scope>NUCLEOTIDE SEQUENCE [LARGE SCALE GENOMIC DNA]</scope>
    <source>
        <strain evidence="4">CBS 568.67</strain>
    </source>
</reference>
<sequence length="703" mass="78981">MYLAPNAVQITPTNEGIKPPRRASSSLRLGSSTWRLALALVVAYVTSIVGVFAALLVVVDVTSNNWEFNHYVGDAKHFFTPLFNVNDTGALLRSVVFPTTMSPASINNVGLRMLATTIEQAHDKDNRYYHLTAGEHSIVNPTNDICGTIAKTYPMGDAAAINTTVRLGTVLDTVSYFRGTALTNFFGSTLTDPWGVPGNNSTQLINLGYTVGRAILDLRLVTAIQVPLPGQLVSRNVTMYSYTSKGFCSGCHHYTELGKDVCTIVYSFNDTTKQLVIKSSGAIYGHVHVLGIVFQQHWMTVLSMVIRAMCVVTAITSFAASQKTVRWTDPLTLNAWYKRLLHLLSPPHYRYTNRAFNFLYLCFNSDLFVLLYSVAIALDEGISIMYARAMNRWAVAASFNLWNQLRFWGLGFRWLWLNLALLKGLKWLLNFLSTTRYSGSNRLVGLLNFSSVTFVYLTVVVLFNRTDYIEYGNTNHIEVSSVVQDLDHLNVYYENSYYIRNLPSLFCLMLANLLVVLVLDRLLNRKWWHTLSKNTFGRQHMYNSTSILSDMELPMEDGTGSSTMTVKARTLCTFQWFFTSHLTCFGLPEEPSIIRKFMQMKLMVASRASTHSQQSSHHHPSTTDLTNRSKKDDSKQPDTTTALLEGMAGTTAEKHRESAVADEQHILVQDQDGHLHLYGTDNREAQALGIEIKILRDTSYSIG</sequence>
<feature type="region of interest" description="Disordered" evidence="1">
    <location>
        <begin position="608"/>
        <end position="639"/>
    </location>
</feature>
<keyword evidence="5" id="KW-1185">Reference proteome</keyword>
<evidence type="ECO:0000313" key="4">
    <source>
        <dbReference type="EMBL" id="VFT87061.1"/>
    </source>
</evidence>
<protein>
    <submittedName>
        <fullName evidence="4">Aste57867_10185 protein</fullName>
    </submittedName>
</protein>
<proteinExistence type="predicted"/>
<name>A0A485KPR0_9STRA</name>
<evidence type="ECO:0000256" key="2">
    <source>
        <dbReference type="SAM" id="Phobius"/>
    </source>
</evidence>